<proteinExistence type="predicted"/>
<sequence>MKIKFKPINFYEKIFFYKLLENYKKFLYESVPDNMSNQLKKFILVQKNL</sequence>
<name>A0A6C0ADU7_9ZZZZ</name>
<dbReference type="EMBL" id="MN740593">
    <property type="protein sequence ID" value="QHS77842.1"/>
    <property type="molecule type" value="Genomic_DNA"/>
</dbReference>
<accession>A0A6C0ADU7</accession>
<dbReference type="AlphaFoldDB" id="A0A6C0ADU7"/>
<evidence type="ECO:0000313" key="1">
    <source>
        <dbReference type="EMBL" id="QHS77842.1"/>
    </source>
</evidence>
<organism evidence="1">
    <name type="scientific">viral metagenome</name>
    <dbReference type="NCBI Taxonomy" id="1070528"/>
    <lineage>
        <taxon>unclassified sequences</taxon>
        <taxon>metagenomes</taxon>
        <taxon>organismal metagenomes</taxon>
    </lineage>
</organism>
<reference evidence="1" key="1">
    <citation type="journal article" date="2020" name="Nature">
        <title>Giant virus diversity and host interactions through global metagenomics.</title>
        <authorList>
            <person name="Schulz F."/>
            <person name="Roux S."/>
            <person name="Paez-Espino D."/>
            <person name="Jungbluth S."/>
            <person name="Walsh D.A."/>
            <person name="Denef V.J."/>
            <person name="McMahon K.D."/>
            <person name="Konstantinidis K.T."/>
            <person name="Eloe-Fadrosh E.A."/>
            <person name="Kyrpides N.C."/>
            <person name="Woyke T."/>
        </authorList>
    </citation>
    <scope>NUCLEOTIDE SEQUENCE</scope>
    <source>
        <strain evidence="1">GVMAG-S-1021933-23</strain>
    </source>
</reference>
<protein>
    <submittedName>
        <fullName evidence="1">Uncharacterized protein</fullName>
    </submittedName>
</protein>